<dbReference type="Pfam" id="PF07714">
    <property type="entry name" value="PK_Tyr_Ser-Thr"/>
    <property type="match status" value="1"/>
</dbReference>
<gene>
    <name evidence="5" type="ORF">VNI00_013403</name>
</gene>
<dbReference type="SUPFAM" id="SSF56112">
    <property type="entry name" value="Protein kinase-like (PK-like)"/>
    <property type="match status" value="1"/>
</dbReference>
<dbReference type="PANTHER" id="PTHR44329:SF298">
    <property type="entry name" value="MIXED LINEAGE KINASE DOMAIN-LIKE PROTEIN"/>
    <property type="match status" value="1"/>
</dbReference>
<dbReference type="PROSITE" id="PS50011">
    <property type="entry name" value="PROTEIN_KINASE_DOM"/>
    <property type="match status" value="1"/>
</dbReference>
<sequence>MHTLDIRARITSIFRPQTRSSSWEHQVTGTIDQKIKSIEDVRSIILGHSDPVQAFLSLDPLQIPVALHLLQVEVQTASAKSYRKICVKCLHKIVKKLHILPPTLFIDDVTRQGQYALSGGGFSDIWKGTMQGNEVCLKVLRMHTLGDSFNRQKVLTKFCEEALLWIQLEHPNIVPLFGVNTSLFSPGFCLISPWFSNGDIVSYMKMSDIAAGITYLHSQVPMIVHGDIKGANILVDNDRRCRLADFGLATMTGDSGKIFTTSSTGGPKGSFRWMAPEMYSIDGSDTLPRLKGRAQSSRDIYAYACTILEIITGKPPFPDLTDAQVMFAVLSGRRPERPTNVWCPDHVWHLVERCWDEELFRRPQASIVDSFLRRSLRKSDAKIGGLHLPESIHLDDQNEIDRNSSTNISSDTQAEAGSLTHAEESPPSYLSSLLEPRAAMSKLTRYVPLCFDMIPLTHSQP</sequence>
<dbReference type="InterPro" id="IPR000719">
    <property type="entry name" value="Prot_kinase_dom"/>
</dbReference>
<proteinExistence type="predicted"/>
<organism evidence="5 6">
    <name type="scientific">Paramarasmius palmivorus</name>
    <dbReference type="NCBI Taxonomy" id="297713"/>
    <lineage>
        <taxon>Eukaryota</taxon>
        <taxon>Fungi</taxon>
        <taxon>Dikarya</taxon>
        <taxon>Basidiomycota</taxon>
        <taxon>Agaricomycotina</taxon>
        <taxon>Agaricomycetes</taxon>
        <taxon>Agaricomycetidae</taxon>
        <taxon>Agaricales</taxon>
        <taxon>Marasmiineae</taxon>
        <taxon>Marasmiaceae</taxon>
        <taxon>Paramarasmius</taxon>
    </lineage>
</organism>
<feature type="region of interest" description="Disordered" evidence="3">
    <location>
        <begin position="398"/>
        <end position="428"/>
    </location>
</feature>
<dbReference type="PROSITE" id="PS00108">
    <property type="entry name" value="PROTEIN_KINASE_ST"/>
    <property type="match status" value="1"/>
</dbReference>
<accession>A0AAW0C292</accession>
<dbReference type="EMBL" id="JAYKXP010000068">
    <property type="protein sequence ID" value="KAK7032035.1"/>
    <property type="molecule type" value="Genomic_DNA"/>
</dbReference>
<reference evidence="5 6" key="1">
    <citation type="submission" date="2024-01" db="EMBL/GenBank/DDBJ databases">
        <title>A draft genome for a cacao thread blight-causing isolate of Paramarasmius palmivorus.</title>
        <authorList>
            <person name="Baruah I.K."/>
            <person name="Bukari Y."/>
            <person name="Amoako-Attah I."/>
            <person name="Meinhardt L.W."/>
            <person name="Bailey B.A."/>
            <person name="Cohen S.P."/>
        </authorList>
    </citation>
    <scope>NUCLEOTIDE SEQUENCE [LARGE SCALE GENOMIC DNA]</scope>
    <source>
        <strain evidence="5 6">GH-12</strain>
    </source>
</reference>
<evidence type="ECO:0000259" key="4">
    <source>
        <dbReference type="PROSITE" id="PS50011"/>
    </source>
</evidence>
<dbReference type="InterPro" id="IPR051681">
    <property type="entry name" value="Ser/Thr_Kinases-Pseudokinases"/>
</dbReference>
<dbReference type="GO" id="GO:0005524">
    <property type="term" value="F:ATP binding"/>
    <property type="evidence" value="ECO:0007669"/>
    <property type="project" value="UniProtKB-KW"/>
</dbReference>
<dbReference type="SMART" id="SM00220">
    <property type="entry name" value="S_TKc"/>
    <property type="match status" value="1"/>
</dbReference>
<keyword evidence="2" id="KW-0067">ATP-binding</keyword>
<dbReference type="Gene3D" id="3.30.200.20">
    <property type="entry name" value="Phosphorylase Kinase, domain 1"/>
    <property type="match status" value="1"/>
</dbReference>
<dbReference type="InterPro" id="IPR011009">
    <property type="entry name" value="Kinase-like_dom_sf"/>
</dbReference>
<dbReference type="GO" id="GO:0004674">
    <property type="term" value="F:protein serine/threonine kinase activity"/>
    <property type="evidence" value="ECO:0007669"/>
    <property type="project" value="TreeGrafter"/>
</dbReference>
<keyword evidence="1" id="KW-0547">Nucleotide-binding</keyword>
<evidence type="ECO:0000256" key="1">
    <source>
        <dbReference type="ARBA" id="ARBA00022741"/>
    </source>
</evidence>
<evidence type="ECO:0000313" key="5">
    <source>
        <dbReference type="EMBL" id="KAK7032035.1"/>
    </source>
</evidence>
<evidence type="ECO:0000313" key="6">
    <source>
        <dbReference type="Proteomes" id="UP001383192"/>
    </source>
</evidence>
<evidence type="ECO:0000256" key="3">
    <source>
        <dbReference type="SAM" id="MobiDB-lite"/>
    </source>
</evidence>
<name>A0AAW0C292_9AGAR</name>
<dbReference type="PANTHER" id="PTHR44329">
    <property type="entry name" value="SERINE/THREONINE-PROTEIN KINASE TNNI3K-RELATED"/>
    <property type="match status" value="1"/>
</dbReference>
<dbReference type="InterPro" id="IPR008271">
    <property type="entry name" value="Ser/Thr_kinase_AS"/>
</dbReference>
<dbReference type="InterPro" id="IPR001245">
    <property type="entry name" value="Ser-Thr/Tyr_kinase_cat_dom"/>
</dbReference>
<keyword evidence="6" id="KW-1185">Reference proteome</keyword>
<protein>
    <recommendedName>
        <fullName evidence="4">Protein kinase domain-containing protein</fullName>
    </recommendedName>
</protein>
<dbReference type="AlphaFoldDB" id="A0AAW0C292"/>
<feature type="domain" description="Protein kinase" evidence="4">
    <location>
        <begin position="111"/>
        <end position="372"/>
    </location>
</feature>
<dbReference type="Gene3D" id="1.10.510.10">
    <property type="entry name" value="Transferase(Phosphotransferase) domain 1"/>
    <property type="match status" value="1"/>
</dbReference>
<dbReference type="Proteomes" id="UP001383192">
    <property type="component" value="Unassembled WGS sequence"/>
</dbReference>
<feature type="compositionally biased region" description="Polar residues" evidence="3">
    <location>
        <begin position="403"/>
        <end position="415"/>
    </location>
</feature>
<comment type="caution">
    <text evidence="5">The sequence shown here is derived from an EMBL/GenBank/DDBJ whole genome shotgun (WGS) entry which is preliminary data.</text>
</comment>
<evidence type="ECO:0000256" key="2">
    <source>
        <dbReference type="ARBA" id="ARBA00022840"/>
    </source>
</evidence>